<dbReference type="InterPro" id="IPR036390">
    <property type="entry name" value="WH_DNA-bd_sf"/>
</dbReference>
<organism evidence="5 6">
    <name type="scientific">Aureimonas altamirensis</name>
    <dbReference type="NCBI Taxonomy" id="370622"/>
    <lineage>
        <taxon>Bacteria</taxon>
        <taxon>Pseudomonadati</taxon>
        <taxon>Pseudomonadota</taxon>
        <taxon>Alphaproteobacteria</taxon>
        <taxon>Hyphomicrobiales</taxon>
        <taxon>Aurantimonadaceae</taxon>
        <taxon>Aureimonas</taxon>
    </lineage>
</organism>
<dbReference type="OrthoDB" id="8114900at2"/>
<dbReference type="RefSeq" id="WP_039188317.1">
    <property type="nucleotide sequence ID" value="NZ_JRFJ01000001.1"/>
</dbReference>
<feature type="domain" description="HTH gntR-type" evidence="4">
    <location>
        <begin position="12"/>
        <end position="79"/>
    </location>
</feature>
<evidence type="ECO:0000259" key="4">
    <source>
        <dbReference type="PROSITE" id="PS50949"/>
    </source>
</evidence>
<dbReference type="GO" id="GO:0003700">
    <property type="term" value="F:DNA-binding transcription factor activity"/>
    <property type="evidence" value="ECO:0007669"/>
    <property type="project" value="InterPro"/>
</dbReference>
<evidence type="ECO:0000313" key="5">
    <source>
        <dbReference type="EMBL" id="KHJ55445.1"/>
    </source>
</evidence>
<evidence type="ECO:0000256" key="2">
    <source>
        <dbReference type="ARBA" id="ARBA00023125"/>
    </source>
</evidence>
<evidence type="ECO:0000256" key="1">
    <source>
        <dbReference type="ARBA" id="ARBA00023015"/>
    </source>
</evidence>
<dbReference type="CDD" id="cd07377">
    <property type="entry name" value="WHTH_GntR"/>
    <property type="match status" value="1"/>
</dbReference>
<evidence type="ECO:0000256" key="3">
    <source>
        <dbReference type="ARBA" id="ARBA00023163"/>
    </source>
</evidence>
<dbReference type="Proteomes" id="UP000030826">
    <property type="component" value="Unassembled WGS sequence"/>
</dbReference>
<dbReference type="Pfam" id="PF00392">
    <property type="entry name" value="GntR"/>
    <property type="match status" value="1"/>
</dbReference>
<dbReference type="SUPFAM" id="SSF46785">
    <property type="entry name" value="Winged helix' DNA-binding domain"/>
    <property type="match status" value="1"/>
</dbReference>
<accession>A0A0B1Q9E2</accession>
<gene>
    <name evidence="5" type="ORF">LA66_01920</name>
</gene>
<keyword evidence="3" id="KW-0804">Transcription</keyword>
<dbReference type="InterPro" id="IPR000524">
    <property type="entry name" value="Tscrpt_reg_HTH_GntR"/>
</dbReference>
<dbReference type="STRING" id="370622.LA66_01920"/>
<reference evidence="5 6" key="1">
    <citation type="submission" date="2014-09" db="EMBL/GenBank/DDBJ databases">
        <title>Isolation and characterization of Aurantimonas altamirensis ON-56566 from clinical sample following a dog bite.</title>
        <authorList>
            <person name="Eshaghi A."/>
            <person name="Li A."/>
            <person name="Shahinas D."/>
            <person name="Bahn P."/>
            <person name="Kus J.V."/>
            <person name="Patel S.N."/>
        </authorList>
    </citation>
    <scope>NUCLEOTIDE SEQUENCE [LARGE SCALE GENOMIC DNA]</scope>
    <source>
        <strain evidence="5 6">ON-56566</strain>
    </source>
</reference>
<dbReference type="PANTHER" id="PTHR43537">
    <property type="entry name" value="TRANSCRIPTIONAL REGULATOR, GNTR FAMILY"/>
    <property type="match status" value="1"/>
</dbReference>
<dbReference type="Gene3D" id="1.10.10.10">
    <property type="entry name" value="Winged helix-like DNA-binding domain superfamily/Winged helix DNA-binding domain"/>
    <property type="match status" value="1"/>
</dbReference>
<proteinExistence type="predicted"/>
<dbReference type="SMART" id="SM00345">
    <property type="entry name" value="HTH_GNTR"/>
    <property type="match status" value="1"/>
</dbReference>
<dbReference type="InterPro" id="IPR036388">
    <property type="entry name" value="WH-like_DNA-bd_sf"/>
</dbReference>
<keyword evidence="2" id="KW-0238">DNA-binding</keyword>
<dbReference type="PANTHER" id="PTHR43537:SF5">
    <property type="entry name" value="UXU OPERON TRANSCRIPTIONAL REGULATOR"/>
    <property type="match status" value="1"/>
</dbReference>
<dbReference type="SMART" id="SM00895">
    <property type="entry name" value="FCD"/>
    <property type="match status" value="1"/>
</dbReference>
<sequence>MASVEHEQRGTASARERAYESLRQRILLGHLAPGTTLLESEVASLLSMSRTPVREALIMLEGEHLIDIRPRRGMTVRRQSLKDLMQIYEVFSALEAMACRIVAREGLAPGVHARLNQLMTAMERATEKEDVAGWSELDDAFHWAITEASGNERLQATLRTYWAEQFRARMAIVPYRPLPVRSNMEHRRLVEVLVSGDESLAAQALQSHREHADAMAIELFRAHALSG</sequence>
<dbReference type="AlphaFoldDB" id="A0A0B1Q9E2"/>
<dbReference type="GO" id="GO:0003677">
    <property type="term" value="F:DNA binding"/>
    <property type="evidence" value="ECO:0007669"/>
    <property type="project" value="UniProtKB-KW"/>
</dbReference>
<name>A0A0B1Q9E2_9HYPH</name>
<dbReference type="InterPro" id="IPR011711">
    <property type="entry name" value="GntR_C"/>
</dbReference>
<comment type="caution">
    <text evidence="5">The sequence shown here is derived from an EMBL/GenBank/DDBJ whole genome shotgun (WGS) entry which is preliminary data.</text>
</comment>
<dbReference type="Gene3D" id="1.20.120.530">
    <property type="entry name" value="GntR ligand-binding domain-like"/>
    <property type="match status" value="1"/>
</dbReference>
<dbReference type="PROSITE" id="PS50949">
    <property type="entry name" value="HTH_GNTR"/>
    <property type="match status" value="1"/>
</dbReference>
<dbReference type="SUPFAM" id="SSF48008">
    <property type="entry name" value="GntR ligand-binding domain-like"/>
    <property type="match status" value="1"/>
</dbReference>
<dbReference type="InterPro" id="IPR008920">
    <property type="entry name" value="TF_FadR/GntR_C"/>
</dbReference>
<protein>
    <submittedName>
        <fullName evidence="5">Transcriptional regulator</fullName>
    </submittedName>
</protein>
<dbReference type="EMBL" id="JRFJ01000001">
    <property type="protein sequence ID" value="KHJ55445.1"/>
    <property type="molecule type" value="Genomic_DNA"/>
</dbReference>
<evidence type="ECO:0000313" key="6">
    <source>
        <dbReference type="Proteomes" id="UP000030826"/>
    </source>
</evidence>
<keyword evidence="1" id="KW-0805">Transcription regulation</keyword>
<dbReference type="Pfam" id="PF07729">
    <property type="entry name" value="FCD"/>
    <property type="match status" value="1"/>
</dbReference>